<keyword evidence="3" id="KW-0325">Glycoprotein</keyword>
<evidence type="ECO:0000313" key="6">
    <source>
        <dbReference type="Proteomes" id="UP000828390"/>
    </source>
</evidence>
<name>A0A9D4CVH9_DREPO</name>
<keyword evidence="6" id="KW-1185">Reference proteome</keyword>
<dbReference type="InterPro" id="IPR015819">
    <property type="entry name" value="Lipid_transp_b-sht_shell"/>
</dbReference>
<protein>
    <recommendedName>
        <fullName evidence="4">Lipid transport open beta-sheet domain-containing protein</fullName>
    </recommendedName>
</protein>
<sequence length="74" mass="8159">MITDNKQTKAYCSPDKLSKVLGLELCAEVSYPNATSKLNAPYFPLTGPVSAGVYVNKRDTHTYYEMSAKSKHVS</sequence>
<dbReference type="GO" id="GO:0005319">
    <property type="term" value="F:lipid transporter activity"/>
    <property type="evidence" value="ECO:0007669"/>
    <property type="project" value="InterPro"/>
</dbReference>
<dbReference type="Pfam" id="PF06448">
    <property type="entry name" value="DUF1081"/>
    <property type="match status" value="1"/>
</dbReference>
<comment type="caution">
    <text evidence="5">The sequence shown here is derived from an EMBL/GenBank/DDBJ whole genome shotgun (WGS) entry which is preliminary data.</text>
</comment>
<reference evidence="5" key="1">
    <citation type="journal article" date="2019" name="bioRxiv">
        <title>The Genome of the Zebra Mussel, Dreissena polymorpha: A Resource for Invasive Species Research.</title>
        <authorList>
            <person name="McCartney M.A."/>
            <person name="Auch B."/>
            <person name="Kono T."/>
            <person name="Mallez S."/>
            <person name="Zhang Y."/>
            <person name="Obille A."/>
            <person name="Becker A."/>
            <person name="Abrahante J.E."/>
            <person name="Garbe J."/>
            <person name="Badalamenti J.P."/>
            <person name="Herman A."/>
            <person name="Mangelson H."/>
            <person name="Liachko I."/>
            <person name="Sullivan S."/>
            <person name="Sone E.D."/>
            <person name="Koren S."/>
            <person name="Silverstein K.A.T."/>
            <person name="Beckman K.B."/>
            <person name="Gohl D.M."/>
        </authorList>
    </citation>
    <scope>NUCLEOTIDE SEQUENCE</scope>
    <source>
        <strain evidence="5">Duluth1</strain>
        <tissue evidence="5">Whole animal</tissue>
    </source>
</reference>
<dbReference type="GO" id="GO:0005576">
    <property type="term" value="C:extracellular region"/>
    <property type="evidence" value="ECO:0007669"/>
    <property type="project" value="UniProtKB-SubCell"/>
</dbReference>
<organism evidence="5 6">
    <name type="scientific">Dreissena polymorpha</name>
    <name type="common">Zebra mussel</name>
    <name type="synonym">Mytilus polymorpha</name>
    <dbReference type="NCBI Taxonomy" id="45954"/>
    <lineage>
        <taxon>Eukaryota</taxon>
        <taxon>Metazoa</taxon>
        <taxon>Spiralia</taxon>
        <taxon>Lophotrochozoa</taxon>
        <taxon>Mollusca</taxon>
        <taxon>Bivalvia</taxon>
        <taxon>Autobranchia</taxon>
        <taxon>Heteroconchia</taxon>
        <taxon>Euheterodonta</taxon>
        <taxon>Imparidentia</taxon>
        <taxon>Neoheterodontei</taxon>
        <taxon>Myida</taxon>
        <taxon>Dreissenoidea</taxon>
        <taxon>Dreissenidae</taxon>
        <taxon>Dreissena</taxon>
    </lineage>
</organism>
<reference evidence="5" key="2">
    <citation type="submission" date="2020-11" db="EMBL/GenBank/DDBJ databases">
        <authorList>
            <person name="McCartney M.A."/>
            <person name="Auch B."/>
            <person name="Kono T."/>
            <person name="Mallez S."/>
            <person name="Becker A."/>
            <person name="Gohl D.M."/>
            <person name="Silverstein K.A.T."/>
            <person name="Koren S."/>
            <person name="Bechman K.B."/>
            <person name="Herman A."/>
            <person name="Abrahante J.E."/>
            <person name="Garbe J."/>
        </authorList>
    </citation>
    <scope>NUCLEOTIDE SEQUENCE</scope>
    <source>
        <strain evidence="5">Duluth1</strain>
        <tissue evidence="5">Whole animal</tissue>
    </source>
</reference>
<dbReference type="SUPFAM" id="SSF56968">
    <property type="entry name" value="Lipovitellin-phosvitin complex, beta-sheet shell regions"/>
    <property type="match status" value="1"/>
</dbReference>
<keyword evidence="2" id="KW-0964">Secreted</keyword>
<dbReference type="Proteomes" id="UP000828390">
    <property type="component" value="Unassembled WGS sequence"/>
</dbReference>
<dbReference type="EMBL" id="JAIWYP010000012">
    <property type="protein sequence ID" value="KAH3731003.1"/>
    <property type="molecule type" value="Genomic_DNA"/>
</dbReference>
<evidence type="ECO:0000256" key="1">
    <source>
        <dbReference type="ARBA" id="ARBA00004613"/>
    </source>
</evidence>
<dbReference type="Gene3D" id="2.20.80.10">
    <property type="entry name" value="Lipovitellin-phosvitin complex, chain A, domain 4"/>
    <property type="match status" value="1"/>
</dbReference>
<accession>A0A9D4CVH9</accession>
<evidence type="ECO:0000256" key="2">
    <source>
        <dbReference type="ARBA" id="ARBA00022525"/>
    </source>
</evidence>
<feature type="domain" description="Lipid transport open beta-sheet" evidence="4">
    <location>
        <begin position="7"/>
        <end position="69"/>
    </location>
</feature>
<comment type="subcellular location">
    <subcellularLocation>
        <location evidence="1">Secreted</location>
    </subcellularLocation>
</comment>
<dbReference type="InterPro" id="IPR009454">
    <property type="entry name" value="Lipid_transpt_open_b-sht"/>
</dbReference>
<evidence type="ECO:0000259" key="4">
    <source>
        <dbReference type="Pfam" id="PF06448"/>
    </source>
</evidence>
<gene>
    <name evidence="5" type="ORF">DPMN_057007</name>
</gene>
<proteinExistence type="predicted"/>
<dbReference type="AlphaFoldDB" id="A0A9D4CVH9"/>
<evidence type="ECO:0000256" key="3">
    <source>
        <dbReference type="ARBA" id="ARBA00023180"/>
    </source>
</evidence>
<evidence type="ECO:0000313" key="5">
    <source>
        <dbReference type="EMBL" id="KAH3731003.1"/>
    </source>
</evidence>